<dbReference type="PANTHER" id="PTHR24148">
    <property type="entry name" value="ANKYRIN REPEAT DOMAIN-CONTAINING PROTEIN 39 HOMOLOG-RELATED"/>
    <property type="match status" value="1"/>
</dbReference>
<dbReference type="PANTHER" id="PTHR24148:SF73">
    <property type="entry name" value="HET DOMAIN PROTEIN (AFU_ORTHOLOGUE AFUA_8G01020)"/>
    <property type="match status" value="1"/>
</dbReference>
<organism evidence="1 2">
    <name type="scientific">Aspergillus terreus</name>
    <dbReference type="NCBI Taxonomy" id="33178"/>
    <lineage>
        <taxon>Eukaryota</taxon>
        <taxon>Fungi</taxon>
        <taxon>Dikarya</taxon>
        <taxon>Ascomycota</taxon>
        <taxon>Pezizomycotina</taxon>
        <taxon>Eurotiomycetes</taxon>
        <taxon>Eurotiomycetidae</taxon>
        <taxon>Eurotiales</taxon>
        <taxon>Aspergillaceae</taxon>
        <taxon>Aspergillus</taxon>
        <taxon>Aspergillus subgen. Circumdati</taxon>
    </lineage>
</organism>
<dbReference type="Pfam" id="PF26639">
    <property type="entry name" value="Het-6_barrel"/>
    <property type="match status" value="1"/>
</dbReference>
<reference evidence="1 2" key="1">
    <citation type="submission" date="2020-01" db="EMBL/GenBank/DDBJ databases">
        <title>Aspergillus terreus IFO 6365 whole genome shotgun sequence.</title>
        <authorList>
            <person name="Kanamasa S."/>
            <person name="Takahashi H."/>
        </authorList>
    </citation>
    <scope>NUCLEOTIDE SEQUENCE [LARGE SCALE GENOMIC DNA]</scope>
    <source>
        <strain evidence="1 2">IFO 6365</strain>
    </source>
</reference>
<dbReference type="VEuPathDB" id="FungiDB:ATEG_03890"/>
<evidence type="ECO:0000313" key="1">
    <source>
        <dbReference type="EMBL" id="GFF20043.1"/>
    </source>
</evidence>
<proteinExistence type="predicted"/>
<comment type="caution">
    <text evidence="1">The sequence shown here is derived from an EMBL/GenBank/DDBJ whole genome shotgun (WGS) entry which is preliminary data.</text>
</comment>
<gene>
    <name evidence="1" type="ORF">ATEIFO6365_0011030300</name>
</gene>
<dbReference type="EMBL" id="BLJY01000011">
    <property type="protein sequence ID" value="GFF20043.1"/>
    <property type="molecule type" value="Genomic_DNA"/>
</dbReference>
<dbReference type="AlphaFoldDB" id="A0A5M3Z2S3"/>
<name>A0A5M3Z2S3_ASPTE</name>
<sequence>MEKPQPPYTYTPITPDSFRCLKLLSVHPQLTFRLDAFSIYSAPRYTALSYAWGTSPEEEDAICNGASYRLSRTLGRALRGIHTHSTTAWLWVDAICINQTDDAEKAHQVAGMGEVYSYADRVVIWLGNAADDSALACALLPELTERIWALTEDGGGGGGWKPRGTGDIVARGLPPAEDRLWRAAFLLYSRGWFQRLWIVQEIVLARECVFVCGGEKLGWEVVVNFAVATSKSVFVGNIAGLHVRAMGEERAYRSTVGIRLVRNAWRLQKGLEEGGSESDGLQAVMDVMQSQGAYLAVDYVYAVRGMLSEALRGQVVVDYSEEVKRNYGMVHARFFKQCLERLRDWPSLHFPPATHADVPSWCPPWGSGWNNRYLPMVGCRAGRPTPSSKGVELASDEGEVGILRIAGVSVDTIREIVPLDLRYDEETHVLHTGAILRGIKDCLARIPDDADARQALPGVLIGQCGWLETSAFSSPPDGDLLDSLFAFLEPLAANEEHEGEDGYAPVNLDTAEYILDEHRFWRAYLNLIMVRWPDRSLALTTTGRLAMVSCETKPGDTVCVFLGATLPQIVSRKEDDVYWRYIGPSVVDGIMNGETFDRDDWLSKKEVFCLT</sequence>
<dbReference type="Proteomes" id="UP000452235">
    <property type="component" value="Unassembled WGS sequence"/>
</dbReference>
<dbReference type="InterPro" id="IPR010730">
    <property type="entry name" value="HET"/>
</dbReference>
<dbReference type="OrthoDB" id="4850726at2759"/>
<evidence type="ECO:0000313" key="2">
    <source>
        <dbReference type="Proteomes" id="UP000452235"/>
    </source>
</evidence>
<protein>
    <submittedName>
        <fullName evidence="1">Uncharacterized protein</fullName>
    </submittedName>
</protein>
<dbReference type="InterPro" id="IPR052895">
    <property type="entry name" value="HetReg/Transcr_Mod"/>
</dbReference>
<accession>A0A5M3Z2S3</accession>
<keyword evidence="2" id="KW-1185">Reference proteome</keyword>
<dbReference type="Pfam" id="PF06985">
    <property type="entry name" value="HET"/>
    <property type="match status" value="1"/>
</dbReference>